<keyword evidence="1" id="KW-1133">Transmembrane helix</keyword>
<protein>
    <recommendedName>
        <fullName evidence="4">Methyltransferase domain-containing protein</fullName>
    </recommendedName>
</protein>
<organism evidence="2 3">
    <name type="scientific">Monilinia fructicola</name>
    <name type="common">Brown rot fungus</name>
    <name type="synonym">Ciboria fructicola</name>
    <dbReference type="NCBI Taxonomy" id="38448"/>
    <lineage>
        <taxon>Eukaryota</taxon>
        <taxon>Fungi</taxon>
        <taxon>Dikarya</taxon>
        <taxon>Ascomycota</taxon>
        <taxon>Pezizomycotina</taxon>
        <taxon>Leotiomycetes</taxon>
        <taxon>Helotiales</taxon>
        <taxon>Sclerotiniaceae</taxon>
        <taxon>Monilinia</taxon>
    </lineage>
</organism>
<dbReference type="AlphaFoldDB" id="A0A5M9K2Y7"/>
<evidence type="ECO:0000313" key="2">
    <source>
        <dbReference type="EMBL" id="KAA8575153.1"/>
    </source>
</evidence>
<evidence type="ECO:0000256" key="1">
    <source>
        <dbReference type="SAM" id="Phobius"/>
    </source>
</evidence>
<dbReference type="InterPro" id="IPR021829">
    <property type="entry name" value="DUF3419"/>
</dbReference>
<feature type="transmembrane region" description="Helical" evidence="1">
    <location>
        <begin position="15"/>
        <end position="35"/>
    </location>
</feature>
<dbReference type="PANTHER" id="PTHR47473">
    <property type="entry name" value="BTA1P"/>
    <property type="match status" value="1"/>
</dbReference>
<comment type="caution">
    <text evidence="2">The sequence shown here is derived from an EMBL/GenBank/DDBJ whole genome shotgun (WGS) entry which is preliminary data.</text>
</comment>
<dbReference type="InterPro" id="IPR029063">
    <property type="entry name" value="SAM-dependent_MTases_sf"/>
</dbReference>
<dbReference type="VEuPathDB" id="FungiDB:MFRU_002g02630"/>
<keyword evidence="3" id="KW-1185">Reference proteome</keyword>
<dbReference type="Pfam" id="PF11899">
    <property type="entry name" value="DUF3419"/>
    <property type="match status" value="1"/>
</dbReference>
<dbReference type="Proteomes" id="UP000322873">
    <property type="component" value="Unassembled WGS sequence"/>
</dbReference>
<gene>
    <name evidence="2" type="ORF">EYC84_004358</name>
</gene>
<proteinExistence type="predicted"/>
<keyword evidence="1" id="KW-0472">Membrane</keyword>
<dbReference type="Pfam" id="PF13489">
    <property type="entry name" value="Methyltransf_23"/>
    <property type="match status" value="1"/>
</dbReference>
<dbReference type="SUPFAM" id="SSF53335">
    <property type="entry name" value="S-adenosyl-L-methionine-dependent methyltransferases"/>
    <property type="match status" value="1"/>
</dbReference>
<evidence type="ECO:0008006" key="4">
    <source>
        <dbReference type="Google" id="ProtNLM"/>
    </source>
</evidence>
<sequence>MASHTLNIPQEPHPYIFVVGGALFFLSICIILIGANVSFASTSKNGAGEDEEESTNALASFVRFFYASFLKPHSGDGTANGQQDALESFYKAQAGVYDATRKRLLRGREDMLALAAAQLLNKARGERTHGPKRVWVDIGGGTGWNIEAMSEYVSVPEFFSRVYLVDLSPSLCEVARRRFKRLGWKNVKVVCQDARTFRLEDHEDVGVGAVGFSRSPDTHYSRGADATGGADLITLSYSLSMIPDFYSVIDSLANLLAPLGTIGVVDFYVQSIVDLSCRNYTGGVINRHVNWLGRLFWRAWFDVDRVSLEAGRRDYLEYRFGTVLSADSRNYLLGSIPYYMWLGCQKKPASSVATPNDPHEILERLDAAVTESPYLSPINHTRTLSRAVDRSTPEIRSKAFEAAIVNLSANLPLPSFFYQNHHWRIHYDDQLKKHTQFKQEYIYAFTWEDSRVDHRLLNITSNDVILAITSAGDNILSYALQTPHRLHAIDLNPNQNHLLELKVASLTALPYADFWQLFGEGKHPRFRELLLTHLSPHLSSRAFQYWLAHTHVFTTASRGLYETGGSRHAIRTIRLLAHTLGFRREIHALLAATTLAEQRDIWRRKIRPVIMSRLFSHLVVSQESFLWKALGVPRHQLRMLEADYMAEARAKAKVAGDSDADADAPLGYDEAELRGCKGRAVWEYMVRTLDPVIETSLIGQENPYYLVCLQGRYTRTCHPEYLGAGAHRKLGRRGAFDGLRIHTDEMDEVVRRMAPGTLTIAVLMDSMDWFEAGGEAAAGQIRRLNRALKVGGRVLLRSAALKPWVGARIAGACIDRVNMYASCYLLTKVEDLEPASVARRQGSIDLETLEI</sequence>
<name>A0A5M9K2Y7_MONFR</name>
<dbReference type="Gene3D" id="3.40.50.150">
    <property type="entry name" value="Vaccinia Virus protein VP39"/>
    <property type="match status" value="1"/>
</dbReference>
<dbReference type="PANTHER" id="PTHR47473:SF1">
    <property type="entry name" value="METHYLTRANSFERASE DOMAIN-CONTAINING PROTEIN"/>
    <property type="match status" value="1"/>
</dbReference>
<accession>A0A5M9K2Y7</accession>
<reference evidence="2 3" key="1">
    <citation type="submission" date="2019-06" db="EMBL/GenBank/DDBJ databases">
        <title>Genome Sequence of the Brown Rot Fungal Pathogen Monilinia fructicola.</title>
        <authorList>
            <person name="De Miccolis Angelini R.M."/>
            <person name="Landi L."/>
            <person name="Abate D."/>
            <person name="Pollastro S."/>
            <person name="Romanazzi G."/>
            <person name="Faretra F."/>
        </authorList>
    </citation>
    <scope>NUCLEOTIDE SEQUENCE [LARGE SCALE GENOMIC DNA]</scope>
    <source>
        <strain evidence="2 3">Mfrc123</strain>
    </source>
</reference>
<dbReference type="CDD" id="cd02440">
    <property type="entry name" value="AdoMet_MTases"/>
    <property type="match status" value="1"/>
</dbReference>
<keyword evidence="1" id="KW-0812">Transmembrane</keyword>
<evidence type="ECO:0000313" key="3">
    <source>
        <dbReference type="Proteomes" id="UP000322873"/>
    </source>
</evidence>
<dbReference type="EMBL" id="VICG01000002">
    <property type="protein sequence ID" value="KAA8575153.1"/>
    <property type="molecule type" value="Genomic_DNA"/>
</dbReference>